<dbReference type="GO" id="GO:0005737">
    <property type="term" value="C:cytoplasm"/>
    <property type="evidence" value="ECO:0007669"/>
    <property type="project" value="TreeGrafter"/>
</dbReference>
<dbReference type="AlphaFoldDB" id="A0A4P9ZF79"/>
<keyword evidence="5" id="KW-1185">Reference proteome</keyword>
<dbReference type="Pfam" id="PF16561">
    <property type="entry name" value="AMPK1_CBM"/>
    <property type="match status" value="1"/>
</dbReference>
<gene>
    <name evidence="4" type="ORF">METBISCDRAFT_22372</name>
</gene>
<dbReference type="InterPro" id="IPR013783">
    <property type="entry name" value="Ig-like_fold"/>
</dbReference>
<proteinExistence type="inferred from homology"/>
<feature type="compositionally biased region" description="Polar residues" evidence="2">
    <location>
        <begin position="211"/>
        <end position="231"/>
    </location>
</feature>
<evidence type="ECO:0000256" key="2">
    <source>
        <dbReference type="SAM" id="MobiDB-lite"/>
    </source>
</evidence>
<protein>
    <recommendedName>
        <fullName evidence="3">AMP-activated protein kinase glycogen-binding domain-containing protein</fullName>
    </recommendedName>
</protein>
<accession>A0A4P9ZF79</accession>
<dbReference type="InterPro" id="IPR014756">
    <property type="entry name" value="Ig_E-set"/>
</dbReference>
<organism evidence="4 5">
    <name type="scientific">Metschnikowia bicuspidata</name>
    <dbReference type="NCBI Taxonomy" id="27322"/>
    <lineage>
        <taxon>Eukaryota</taxon>
        <taxon>Fungi</taxon>
        <taxon>Dikarya</taxon>
        <taxon>Ascomycota</taxon>
        <taxon>Saccharomycotina</taxon>
        <taxon>Pichiomycetes</taxon>
        <taxon>Metschnikowiaceae</taxon>
        <taxon>Metschnikowia</taxon>
    </lineage>
</organism>
<dbReference type="OrthoDB" id="5976022at2759"/>
<dbReference type="PANTHER" id="PTHR10343:SF84">
    <property type="entry name" value="5'-AMP-ACTIVATED PROTEIN KINASE SUBUNIT BETA-1"/>
    <property type="match status" value="1"/>
</dbReference>
<dbReference type="GO" id="GO:0007165">
    <property type="term" value="P:signal transduction"/>
    <property type="evidence" value="ECO:0007669"/>
    <property type="project" value="TreeGrafter"/>
</dbReference>
<dbReference type="InterPro" id="IPR032640">
    <property type="entry name" value="AMPK1_CBM"/>
</dbReference>
<sequence>MSSNYTFKCYCPSLVATNLRPAGPKEVIVTGTFDEWSNSLPLVKQVDGSFELTVPLPTNSDILYKYVVDSEWLINSDEAKITDDNGIENNLLFASALSPLASENPKIPESGGLPVALGAVQTKVMPKEEPKMQMFGKPGIFVPKDPEMLAAFETVSNVDPKTLNRPEQPVEEKKKPKKKLKRTKFKTKRKEGGAAAATTSVGLATPPVTAPTASETESSLAQYNEGGVSSETEPEAIKDELAASAKDNAAPLETTEKKLVPAETAAPVETPVNAAVPVEAPAKAAEEQVTVNAKQKQEASAPLETLDPAVIGTVAPVGDAEETTDDPIWVSAAMAATGDSAKDNSKDALPVNKDEEKEIIIADGANLSKEIGNLSACATGQEVEEIKPSPAESKKFTEAAKLQKDEAYAKSKTEKTEVKEKKKGFFSKLKKIFE</sequence>
<feature type="compositionally biased region" description="Basic and acidic residues" evidence="2">
    <location>
        <begin position="162"/>
        <end position="174"/>
    </location>
</feature>
<dbReference type="CDD" id="cd02859">
    <property type="entry name" value="E_set_AMPKbeta_like_N"/>
    <property type="match status" value="1"/>
</dbReference>
<feature type="region of interest" description="Disordered" evidence="2">
    <location>
        <begin position="155"/>
        <end position="257"/>
    </location>
</feature>
<dbReference type="GO" id="GO:0031588">
    <property type="term" value="C:nucleotide-activated protein kinase complex"/>
    <property type="evidence" value="ECO:0007669"/>
    <property type="project" value="TreeGrafter"/>
</dbReference>
<dbReference type="Proteomes" id="UP000268321">
    <property type="component" value="Unassembled WGS sequence"/>
</dbReference>
<reference evidence="5" key="1">
    <citation type="journal article" date="2018" name="Nat. Microbiol.">
        <title>Leveraging single-cell genomics to expand the fungal tree of life.</title>
        <authorList>
            <person name="Ahrendt S.R."/>
            <person name="Quandt C.A."/>
            <person name="Ciobanu D."/>
            <person name="Clum A."/>
            <person name="Salamov A."/>
            <person name="Andreopoulos B."/>
            <person name="Cheng J.F."/>
            <person name="Woyke T."/>
            <person name="Pelin A."/>
            <person name="Henrissat B."/>
            <person name="Reynolds N.K."/>
            <person name="Benny G.L."/>
            <person name="Smith M.E."/>
            <person name="James T.Y."/>
            <person name="Grigoriev I.V."/>
        </authorList>
    </citation>
    <scope>NUCLEOTIDE SEQUENCE [LARGE SCALE GENOMIC DNA]</scope>
    <source>
        <strain evidence="5">Baker2002</strain>
    </source>
</reference>
<evidence type="ECO:0000313" key="4">
    <source>
        <dbReference type="EMBL" id="RKP31493.1"/>
    </source>
</evidence>
<comment type="similarity">
    <text evidence="1">Belongs to the 5'-AMP-activated protein kinase beta subunit family.</text>
</comment>
<feature type="compositionally biased region" description="Basic residues" evidence="2">
    <location>
        <begin position="175"/>
        <end position="189"/>
    </location>
</feature>
<evidence type="ECO:0000256" key="1">
    <source>
        <dbReference type="ARBA" id="ARBA00010926"/>
    </source>
</evidence>
<dbReference type="Gene3D" id="2.60.40.10">
    <property type="entry name" value="Immunoglobulins"/>
    <property type="match status" value="1"/>
</dbReference>
<feature type="domain" description="AMP-activated protein kinase glycogen-binding" evidence="3">
    <location>
        <begin position="23"/>
        <end position="92"/>
    </location>
</feature>
<evidence type="ECO:0000259" key="3">
    <source>
        <dbReference type="Pfam" id="PF16561"/>
    </source>
</evidence>
<name>A0A4P9ZF79_9ASCO</name>
<dbReference type="InterPro" id="IPR050827">
    <property type="entry name" value="CRP1_MDG1_kinase"/>
</dbReference>
<dbReference type="GO" id="GO:0019901">
    <property type="term" value="F:protein kinase binding"/>
    <property type="evidence" value="ECO:0007669"/>
    <property type="project" value="TreeGrafter"/>
</dbReference>
<dbReference type="EMBL" id="ML004441">
    <property type="protein sequence ID" value="RKP31493.1"/>
    <property type="molecule type" value="Genomic_DNA"/>
</dbReference>
<dbReference type="PANTHER" id="PTHR10343">
    <property type="entry name" value="5'-AMP-ACTIVATED PROTEIN KINASE , BETA SUBUNIT"/>
    <property type="match status" value="1"/>
</dbReference>
<dbReference type="SUPFAM" id="SSF81296">
    <property type="entry name" value="E set domains"/>
    <property type="match status" value="1"/>
</dbReference>
<dbReference type="GO" id="GO:0005634">
    <property type="term" value="C:nucleus"/>
    <property type="evidence" value="ECO:0007669"/>
    <property type="project" value="TreeGrafter"/>
</dbReference>
<evidence type="ECO:0000313" key="5">
    <source>
        <dbReference type="Proteomes" id="UP000268321"/>
    </source>
</evidence>